<dbReference type="InterPro" id="IPR011519">
    <property type="entry name" value="UnbV_ASPIC"/>
</dbReference>
<gene>
    <name evidence="3" type="ORF">RQM65_11025</name>
</gene>
<evidence type="ECO:0000313" key="4">
    <source>
        <dbReference type="Proteomes" id="UP001250656"/>
    </source>
</evidence>
<dbReference type="EMBL" id="JAVTTP010000001">
    <property type="protein sequence ID" value="MDT7829199.1"/>
    <property type="molecule type" value="Genomic_DNA"/>
</dbReference>
<evidence type="ECO:0000256" key="1">
    <source>
        <dbReference type="ARBA" id="ARBA00022729"/>
    </source>
</evidence>
<feature type="domain" description="ASPIC/UnbV" evidence="2">
    <location>
        <begin position="514"/>
        <end position="581"/>
    </location>
</feature>
<reference evidence="3 4" key="1">
    <citation type="submission" date="2023-09" db="EMBL/GenBank/DDBJ databases">
        <title>Novel taxa isolated from Blanes Bay.</title>
        <authorList>
            <person name="Rey-Velasco X."/>
            <person name="Lucena T."/>
        </authorList>
    </citation>
    <scope>NUCLEOTIDE SEQUENCE [LARGE SCALE GENOMIC DNA]</scope>
    <source>
        <strain evidence="3 4">S334</strain>
    </source>
</reference>
<dbReference type="InterPro" id="IPR027039">
    <property type="entry name" value="Crtac1"/>
</dbReference>
<protein>
    <submittedName>
        <fullName evidence="3">VCBS repeat-containing protein</fullName>
    </submittedName>
</protein>
<sequence length="1102" mass="122380">MNKIFVILLIPLLISCSDEGSLFKNPAPEATGITFENTLTQTDDLNILDYLYFYNGGGVALGDINNDGLPDIFFSGNQVKNRLYLNLGNLKFKEITKEAGVSDNSTWNTGAVMGDVNGDGFLDIYVCAVTGINGFEGFNELYINNGDNTFTESAAEYGLDFDSYSSNAAFLDFDGDGDLDIYLLNHAVHTQESFGNADLRHIRNYQTGDKLLRNDGGTFTDVSEEAGIFGGVNGYGLGIAISDFNQDGWPDIYVGNDFHEDDYYYLNNGDGTFTESAAEFFGHTSRFSMGNDVADINNDGWPDLISLDMLPEDETVLKASQGDDNVQTQKLRTERFGYRYQYTRNMLNINQQDATFMETALLSGVAATDWSWSALFGDYDQDGKQDIFISNGIPKRPNDLDYINFVSSDEIRSKMNNTKLMDQQALDKMPSGKTHNYIFKGADNLSFKDKSGEWVAKDTLVSGATAVGDLDNDGDLDLVVNNLNGPASLYINQTDGASNYLKIRFRHPSNNTHGIGTKVFSYTDGKLQYGELYSVRGFQASSEPIVHFGYAKTEKIDSLKIVWPDGTYQILEDIATNQTLTLAPENTKKFDFDSLLPKSRPLFEKVEGNLGITYTHEEDNYTDFNRQKLIPYQLSDRGPATALGDLDGDGKTDIFFGGSKYVPSKIYIQGESSFSERYFPNILNDSIKEDVTAVIADFTGNGKSDLITGSGGGDFYNQMPPLLNSYYIQKDGTFRSGNLPETFENASVVAANDFDGDGNTDVFIGNQAITNDFGQSPNSYLLRNEGGRFSIVENKDLESLGMVTDAIWHDFDNDGSEDLLVVGEWMSPVFFKNQNGNLVRTEVGVNDLNGLWQSIASFDIDNDGDTDYLLGNWGTNSKFRASQRSPLKMYYGDFDENGQTETITTIEKEGTYYPLENLEGLASQLVSLKKKFNTYTSFAGKSIEDIFDETDLDKAKILEVHELRSGFLRNDDGKFTFVPFQNELQVSPLLAFATHDFDGDGQEEILVAGNYFGVKPFQGRFDSFPGALIKAENNVILASRIGLNLSLKSIRHLDVFEHRGQPHLLVTVNNANAEVYRILPRSGISNRKPLVEVRTAQALKKE</sequence>
<dbReference type="InterPro" id="IPR013517">
    <property type="entry name" value="FG-GAP"/>
</dbReference>
<name>A0ABU3L624_9FLAO</name>
<keyword evidence="1" id="KW-0732">Signal</keyword>
<dbReference type="PROSITE" id="PS51257">
    <property type="entry name" value="PROKAR_LIPOPROTEIN"/>
    <property type="match status" value="1"/>
</dbReference>
<dbReference type="RefSeq" id="WP_314014975.1">
    <property type="nucleotide sequence ID" value="NZ_JAVTTP010000001.1"/>
</dbReference>
<dbReference type="Pfam" id="PF13517">
    <property type="entry name" value="FG-GAP_3"/>
    <property type="match status" value="5"/>
</dbReference>
<proteinExistence type="predicted"/>
<dbReference type="SUPFAM" id="SSF69318">
    <property type="entry name" value="Integrin alpha N-terminal domain"/>
    <property type="match status" value="3"/>
</dbReference>
<keyword evidence="4" id="KW-1185">Reference proteome</keyword>
<organism evidence="3 4">
    <name type="scientific">Pricia mediterranea</name>
    <dbReference type="NCBI Taxonomy" id="3076079"/>
    <lineage>
        <taxon>Bacteria</taxon>
        <taxon>Pseudomonadati</taxon>
        <taxon>Bacteroidota</taxon>
        <taxon>Flavobacteriia</taxon>
        <taxon>Flavobacteriales</taxon>
        <taxon>Flavobacteriaceae</taxon>
        <taxon>Pricia</taxon>
    </lineage>
</organism>
<dbReference type="Pfam" id="PF07593">
    <property type="entry name" value="UnbV_ASPIC"/>
    <property type="match status" value="1"/>
</dbReference>
<dbReference type="Proteomes" id="UP001250656">
    <property type="component" value="Unassembled WGS sequence"/>
</dbReference>
<evidence type="ECO:0000313" key="3">
    <source>
        <dbReference type="EMBL" id="MDT7829199.1"/>
    </source>
</evidence>
<accession>A0ABU3L624</accession>
<dbReference type="InterPro" id="IPR028994">
    <property type="entry name" value="Integrin_alpha_N"/>
</dbReference>
<evidence type="ECO:0000259" key="2">
    <source>
        <dbReference type="Pfam" id="PF07593"/>
    </source>
</evidence>
<dbReference type="PANTHER" id="PTHR16026">
    <property type="entry name" value="CARTILAGE ACIDIC PROTEIN 1"/>
    <property type="match status" value="1"/>
</dbReference>
<dbReference type="Gene3D" id="2.130.10.130">
    <property type="entry name" value="Integrin alpha, N-terminal"/>
    <property type="match status" value="4"/>
</dbReference>
<comment type="caution">
    <text evidence="3">The sequence shown here is derived from an EMBL/GenBank/DDBJ whole genome shotgun (WGS) entry which is preliminary data.</text>
</comment>
<dbReference type="PANTHER" id="PTHR16026:SF0">
    <property type="entry name" value="CARTILAGE ACIDIC PROTEIN 1"/>
    <property type="match status" value="1"/>
</dbReference>